<dbReference type="InterPro" id="IPR014016">
    <property type="entry name" value="UvrD-like_ATP-bd"/>
</dbReference>
<name>K0K226_SACES</name>
<evidence type="ECO:0000256" key="4">
    <source>
        <dbReference type="ARBA" id="ARBA00022840"/>
    </source>
</evidence>
<keyword evidence="2" id="KW-0378">Hydrolase</keyword>
<evidence type="ECO:0000256" key="2">
    <source>
        <dbReference type="ARBA" id="ARBA00022801"/>
    </source>
</evidence>
<dbReference type="InterPro" id="IPR027785">
    <property type="entry name" value="UvrD-like_helicase_C"/>
</dbReference>
<keyword evidence="8" id="KW-1185">Reference proteome</keyword>
<dbReference type="InterPro" id="IPR027417">
    <property type="entry name" value="P-loop_NTPase"/>
</dbReference>
<dbReference type="GO" id="GO:0005829">
    <property type="term" value="C:cytosol"/>
    <property type="evidence" value="ECO:0007669"/>
    <property type="project" value="TreeGrafter"/>
</dbReference>
<dbReference type="STRING" id="1179773.BN6_43140"/>
<dbReference type="Proteomes" id="UP000006281">
    <property type="component" value="Chromosome"/>
</dbReference>
<dbReference type="GO" id="GO:0003677">
    <property type="term" value="F:DNA binding"/>
    <property type="evidence" value="ECO:0007669"/>
    <property type="project" value="InterPro"/>
</dbReference>
<feature type="domain" description="UvrD-like helicase C-terminal" evidence="6">
    <location>
        <begin position="594"/>
        <end position="636"/>
    </location>
</feature>
<evidence type="ECO:0000256" key="1">
    <source>
        <dbReference type="ARBA" id="ARBA00022741"/>
    </source>
</evidence>
<sequence length="654" mass="69630">MPHDDRHQAEIAHEQSYLDLLHEHLDLLRARDPADRDRLDAVGHGLCFGRLDGPGGTLYIGRIGLFDGDDPLLVDWRAPAARPFYTATAAAPEGVRRRRRITTRGRTVVAVDDELLDGLDGDGLAGDAALLAAVTAGRGERMADIVTTLRAEQDRIVRSEHPGVLVVEGGPGTGKTAVALHRVAYLLYRHRHLLARGVLVVGPSPVFLDYIGQVLPGLGEDHVVTATVADLVPGVVPVPDESAEDAEAKGDARVTDLLAAAVRDRVTIPDGSCEVRFEGHVVRLGAARVRQAADRAWRSGLPHNQARLVFEREVVEALARLLAERMEHVLLTDSGEALDGGAADGSLSAADLRALAAAGVVVDPDDTGPRPLLSEDDLADLRAGLLADRGVRALVAAWWPVLTPEEVVGGLFPPRRGWTLSDVPLLDEAAALLGTGRRDGGGTVAERAAADRTWTYGHVVVDEAQELSAMAWRMVMRRCPSRSMTVVGDLAQTGSPAGATSWADVLGPHVGDRWRCERLTVNYRTPAEMMAAAAAVLPGITPPTSVRSAPTPPWRVRADDVPAAVAELVARQEGRIAVIAPEPLDVPAPVFTPTEAKGLEFDVVIVVDPARVLAAPRGRNDLYVAMTRATRLLVVVHPGPPPAEIAALPLAPGR</sequence>
<dbReference type="RefSeq" id="WP_015101709.1">
    <property type="nucleotide sequence ID" value="NC_019673.1"/>
</dbReference>
<dbReference type="KEGG" id="sesp:BN6_43140"/>
<keyword evidence="3 7" id="KW-0347">Helicase</keyword>
<dbReference type="EMBL" id="HE804045">
    <property type="protein sequence ID" value="CCH31597.1"/>
    <property type="molecule type" value="Genomic_DNA"/>
</dbReference>
<proteinExistence type="predicted"/>
<dbReference type="GO" id="GO:0043138">
    <property type="term" value="F:3'-5' DNA helicase activity"/>
    <property type="evidence" value="ECO:0007669"/>
    <property type="project" value="TreeGrafter"/>
</dbReference>
<dbReference type="InterPro" id="IPR000212">
    <property type="entry name" value="DNA_helicase_UvrD/REP"/>
</dbReference>
<evidence type="ECO:0000259" key="6">
    <source>
        <dbReference type="Pfam" id="PF13538"/>
    </source>
</evidence>
<dbReference type="PANTHER" id="PTHR11070:SF45">
    <property type="entry name" value="DNA 3'-5' HELICASE"/>
    <property type="match status" value="1"/>
</dbReference>
<dbReference type="BioCyc" id="SESP1179773:BN6_RS20890-MONOMER"/>
<protein>
    <submittedName>
        <fullName evidence="7">Helicase</fullName>
    </submittedName>
</protein>
<feature type="domain" description="UvrD-like helicase ATP-binding" evidence="5">
    <location>
        <begin position="150"/>
        <end position="191"/>
    </location>
</feature>
<gene>
    <name evidence="7" type="ordered locus">BN6_43140</name>
</gene>
<dbReference type="OrthoDB" id="9787585at2"/>
<dbReference type="Pfam" id="PF00580">
    <property type="entry name" value="UvrD-helicase"/>
    <property type="match status" value="1"/>
</dbReference>
<dbReference type="GO" id="GO:0016787">
    <property type="term" value="F:hydrolase activity"/>
    <property type="evidence" value="ECO:0007669"/>
    <property type="project" value="UniProtKB-KW"/>
</dbReference>
<dbReference type="Pfam" id="PF13538">
    <property type="entry name" value="UvrD_C_2"/>
    <property type="match status" value="1"/>
</dbReference>
<dbReference type="AlphaFoldDB" id="K0K226"/>
<accession>K0K226</accession>
<dbReference type="GO" id="GO:0005524">
    <property type="term" value="F:ATP binding"/>
    <property type="evidence" value="ECO:0007669"/>
    <property type="project" value="UniProtKB-KW"/>
</dbReference>
<dbReference type="eggNOG" id="COG3973">
    <property type="taxonomic scope" value="Bacteria"/>
</dbReference>
<evidence type="ECO:0000313" key="8">
    <source>
        <dbReference type="Proteomes" id="UP000006281"/>
    </source>
</evidence>
<evidence type="ECO:0000256" key="3">
    <source>
        <dbReference type="ARBA" id="ARBA00022806"/>
    </source>
</evidence>
<keyword evidence="1" id="KW-0547">Nucleotide-binding</keyword>
<reference evidence="7 8" key="1">
    <citation type="journal article" date="2012" name="BMC Genomics">
        <title>Complete genome sequence of Saccharothrix espanaensis DSM 44229T and comparison to the other completely sequenced Pseudonocardiaceae.</title>
        <authorList>
            <person name="Strobel T."/>
            <person name="Al-Dilaimi A."/>
            <person name="Blom J."/>
            <person name="Gessner A."/>
            <person name="Kalinowski J."/>
            <person name="Luzhetska M."/>
            <person name="Puhler A."/>
            <person name="Szczepanowski R."/>
            <person name="Bechthold A."/>
            <person name="Ruckert C."/>
        </authorList>
    </citation>
    <scope>NUCLEOTIDE SEQUENCE [LARGE SCALE GENOMIC DNA]</scope>
    <source>
        <strain evidence="8">ATCC 51144 / DSM 44229 / JCM 9112 / NBRC 15066 / NRRL 15764</strain>
    </source>
</reference>
<evidence type="ECO:0000313" key="7">
    <source>
        <dbReference type="EMBL" id="CCH31597.1"/>
    </source>
</evidence>
<dbReference type="GO" id="GO:0000725">
    <property type="term" value="P:recombinational repair"/>
    <property type="evidence" value="ECO:0007669"/>
    <property type="project" value="TreeGrafter"/>
</dbReference>
<dbReference type="Gene3D" id="3.40.50.300">
    <property type="entry name" value="P-loop containing nucleotide triphosphate hydrolases"/>
    <property type="match status" value="3"/>
</dbReference>
<dbReference type="HOGENOM" id="CLU_010312_3_1_11"/>
<dbReference type="SUPFAM" id="SSF52540">
    <property type="entry name" value="P-loop containing nucleoside triphosphate hydrolases"/>
    <property type="match status" value="1"/>
</dbReference>
<organism evidence="7 8">
    <name type="scientific">Saccharothrix espanaensis (strain ATCC 51144 / DSM 44229 / JCM 9112 / NBRC 15066 / NRRL 15764)</name>
    <dbReference type="NCBI Taxonomy" id="1179773"/>
    <lineage>
        <taxon>Bacteria</taxon>
        <taxon>Bacillati</taxon>
        <taxon>Actinomycetota</taxon>
        <taxon>Actinomycetes</taxon>
        <taxon>Pseudonocardiales</taxon>
        <taxon>Pseudonocardiaceae</taxon>
        <taxon>Saccharothrix</taxon>
    </lineage>
</organism>
<dbReference type="PATRIC" id="fig|1179773.3.peg.4321"/>
<dbReference type="PANTHER" id="PTHR11070">
    <property type="entry name" value="UVRD / RECB / PCRA DNA HELICASE FAMILY MEMBER"/>
    <property type="match status" value="1"/>
</dbReference>
<keyword evidence="4" id="KW-0067">ATP-binding</keyword>
<evidence type="ECO:0000259" key="5">
    <source>
        <dbReference type="Pfam" id="PF00580"/>
    </source>
</evidence>